<accession>A0A1B0CNM0</accession>
<keyword evidence="14" id="KW-0732">Signal</keyword>
<evidence type="ECO:0000256" key="5">
    <source>
        <dbReference type="ARBA" id="ARBA00022490"/>
    </source>
</evidence>
<dbReference type="EMBL" id="AJWK01020518">
    <property type="status" value="NOT_ANNOTATED_CDS"/>
    <property type="molecule type" value="Genomic_DNA"/>
</dbReference>
<dbReference type="GO" id="GO:0071035">
    <property type="term" value="P:nuclear polyadenylation-dependent rRNA catabolic process"/>
    <property type="evidence" value="ECO:0007669"/>
    <property type="project" value="TreeGrafter"/>
</dbReference>
<evidence type="ECO:0000256" key="8">
    <source>
        <dbReference type="ARBA" id="ARBA00022786"/>
    </source>
</evidence>
<keyword evidence="10" id="KW-0067">ATP-binding</keyword>
<dbReference type="CDD" id="cd23794">
    <property type="entry name" value="UBCc_UBE2F_UBE2M"/>
    <property type="match status" value="1"/>
</dbReference>
<evidence type="ECO:0000256" key="11">
    <source>
        <dbReference type="ARBA" id="ARBA00042523"/>
    </source>
</evidence>
<dbReference type="FunFam" id="3.10.110.10:FF:000033">
    <property type="entry name" value="NEDD8-conjugating enzyme UBE2F"/>
    <property type="match status" value="1"/>
</dbReference>
<keyword evidence="7" id="KW-0547">Nucleotide-binding</keyword>
<evidence type="ECO:0000256" key="6">
    <source>
        <dbReference type="ARBA" id="ARBA00022679"/>
    </source>
</evidence>
<dbReference type="GO" id="GO:0000467">
    <property type="term" value="P:exonucleolytic trimming to generate mature 3'-end of 5.8S rRNA from tricistronic rRNA transcript (SSU-rRNA, 5.8S rRNA, LSU-rRNA)"/>
    <property type="evidence" value="ECO:0007669"/>
    <property type="project" value="TreeGrafter"/>
</dbReference>
<dbReference type="CDD" id="cd11367">
    <property type="entry name" value="RNase_PH_RRP42"/>
    <property type="match status" value="1"/>
</dbReference>
<dbReference type="GO" id="GO:0061654">
    <property type="term" value="F:NEDD8 conjugating enzyme activity"/>
    <property type="evidence" value="ECO:0007669"/>
    <property type="project" value="UniProtKB-EC"/>
</dbReference>
<comment type="similarity">
    <text evidence="4">Belongs to the RNase PH family.</text>
</comment>
<dbReference type="InterPro" id="IPR036345">
    <property type="entry name" value="ExoRNase_PH_dom2_sf"/>
</dbReference>
<evidence type="ECO:0000256" key="2">
    <source>
        <dbReference type="ARBA" id="ARBA00004604"/>
    </source>
</evidence>
<keyword evidence="9" id="KW-0271">Exosome</keyword>
<dbReference type="GO" id="GO:0071028">
    <property type="term" value="P:nuclear mRNA surveillance"/>
    <property type="evidence" value="ECO:0007669"/>
    <property type="project" value="TreeGrafter"/>
</dbReference>
<comment type="catalytic activity">
    <reaction evidence="12">
        <text>[E1 NEDD8-activating enzyme]-S-[NEDD8 protein]-yl-L-cysteine + [E2 NEDD8-conjugating enzyme]-L-cysteine = [E1 NEDD8-activating enzyme]-L-cysteine + [E2 NEDD8-conjugating enzyme]-S-[NEDD8-protein]-yl-L-cysteine.</text>
        <dbReference type="EC" id="2.3.2.34"/>
    </reaction>
</comment>
<comment type="pathway">
    <text evidence="3">Protein modification; protein neddylation.</text>
</comment>
<dbReference type="SUPFAM" id="SSF54495">
    <property type="entry name" value="UBC-like"/>
    <property type="match status" value="1"/>
</dbReference>
<organism evidence="16 17">
    <name type="scientific">Lutzomyia longipalpis</name>
    <name type="common">Sand fly</name>
    <dbReference type="NCBI Taxonomy" id="7200"/>
    <lineage>
        <taxon>Eukaryota</taxon>
        <taxon>Metazoa</taxon>
        <taxon>Ecdysozoa</taxon>
        <taxon>Arthropoda</taxon>
        <taxon>Hexapoda</taxon>
        <taxon>Insecta</taxon>
        <taxon>Pterygota</taxon>
        <taxon>Neoptera</taxon>
        <taxon>Endopterygota</taxon>
        <taxon>Diptera</taxon>
        <taxon>Nematocera</taxon>
        <taxon>Psychodoidea</taxon>
        <taxon>Psychodidae</taxon>
        <taxon>Lutzomyia</taxon>
        <taxon>Lutzomyia</taxon>
    </lineage>
</organism>
<evidence type="ECO:0000256" key="14">
    <source>
        <dbReference type="SAM" id="SignalP"/>
    </source>
</evidence>
<feature type="domain" description="UBC core" evidence="15">
    <location>
        <begin position="112"/>
        <end position="264"/>
    </location>
</feature>
<keyword evidence="6" id="KW-0808">Transferase</keyword>
<sequence length="551" mass="61393">MFSALLSLLLLWATLAVVLAQNPQQQQQNIPNNAQQNPINTDIISDLVGVIVGVAQGILGGGTDLHDLHSVRDFLERYVLHLIQPLCGGRAVGSTMISLTRKTERVSKRISVRDRLLVKEVQEMEQTLPSTCKVNFGDPHVLSEFTLTILPDEGYWQGGKFQFTISVPEEYNMTPPKVKCLTKLWHPNIFDGDICLSLLRQNSIDGLGWAPTRRLKDVIWGLNSLFTDLLNFDDPLNIEAAEQYLQNKSDFQMKVKEFVQFDAEKTFIVHGVQDDFRTDGRTRRDYRPMEIETDIVSHTSGSARLRLANSDILVGVKTEIDTPFADHHDEGKIEFFVDCSANATPEFEGKGGESLALEIANALQKAYASHRAFDLRDLCILKHHQCWKLYVDILILECGGNLFDAVSLAVKAALFNTKIPKVSAVQEDGGNVELELSDDIHDCTRLSIERVPLLVTLCKIGDHSVVDPSAEEEECASAQLVVGISYSESTDEGFVTMMRTLGSGSFLHTTLKETIKLGVMAGECLNVELLKVLRQEERLGKSSKDVYGFLK</sequence>
<evidence type="ECO:0000256" key="7">
    <source>
        <dbReference type="ARBA" id="ARBA00022741"/>
    </source>
</evidence>
<dbReference type="GO" id="GO:0005730">
    <property type="term" value="C:nucleolus"/>
    <property type="evidence" value="ECO:0007669"/>
    <property type="project" value="UniProtKB-SubCell"/>
</dbReference>
<feature type="signal peptide" evidence="14">
    <location>
        <begin position="1"/>
        <end position="20"/>
    </location>
</feature>
<dbReference type="InterPro" id="IPR001247">
    <property type="entry name" value="ExoRNase_PH_dom1"/>
</dbReference>
<dbReference type="GO" id="GO:0000176">
    <property type="term" value="C:nuclear exosome (RNase complex)"/>
    <property type="evidence" value="ECO:0007669"/>
    <property type="project" value="TreeGrafter"/>
</dbReference>
<evidence type="ECO:0000256" key="10">
    <source>
        <dbReference type="ARBA" id="ARBA00022840"/>
    </source>
</evidence>
<dbReference type="SUPFAM" id="SSF55666">
    <property type="entry name" value="Ribonuclease PH domain 2-like"/>
    <property type="match status" value="1"/>
</dbReference>
<dbReference type="PANTHER" id="PTHR11097:SF8">
    <property type="entry name" value="EXOSOME COMPLEX COMPONENT RRP42"/>
    <property type="match status" value="1"/>
</dbReference>
<dbReference type="GO" id="GO:0045116">
    <property type="term" value="P:protein neddylation"/>
    <property type="evidence" value="ECO:0007669"/>
    <property type="project" value="UniProtKB-ARBA"/>
</dbReference>
<dbReference type="GO" id="GO:0034473">
    <property type="term" value="P:U1 snRNA 3'-end processing"/>
    <property type="evidence" value="ECO:0007669"/>
    <property type="project" value="TreeGrafter"/>
</dbReference>
<dbReference type="InterPro" id="IPR000608">
    <property type="entry name" value="UBC"/>
</dbReference>
<evidence type="ECO:0000256" key="9">
    <source>
        <dbReference type="ARBA" id="ARBA00022835"/>
    </source>
</evidence>
<proteinExistence type="inferred from homology"/>
<dbReference type="Pfam" id="PF01138">
    <property type="entry name" value="RNase_PH"/>
    <property type="match status" value="1"/>
</dbReference>
<evidence type="ECO:0000256" key="4">
    <source>
        <dbReference type="ARBA" id="ARBA00006678"/>
    </source>
</evidence>
<dbReference type="VEuPathDB" id="VectorBase:LLOJ006342"/>
<keyword evidence="8" id="KW-0833">Ubl conjugation pathway</keyword>
<dbReference type="SUPFAM" id="SSF54211">
    <property type="entry name" value="Ribosomal protein S5 domain 2-like"/>
    <property type="match status" value="1"/>
</dbReference>
<dbReference type="GO" id="GO:0000177">
    <property type="term" value="C:cytoplasmic exosome (RNase complex)"/>
    <property type="evidence" value="ECO:0007669"/>
    <property type="project" value="TreeGrafter"/>
</dbReference>
<dbReference type="GO" id="GO:0035925">
    <property type="term" value="F:mRNA 3'-UTR AU-rich region binding"/>
    <property type="evidence" value="ECO:0007669"/>
    <property type="project" value="TreeGrafter"/>
</dbReference>
<dbReference type="GO" id="GO:0034475">
    <property type="term" value="P:U4 snRNA 3'-end processing"/>
    <property type="evidence" value="ECO:0007669"/>
    <property type="project" value="TreeGrafter"/>
</dbReference>
<dbReference type="AlphaFoldDB" id="A0A1B0CNM0"/>
<dbReference type="Proteomes" id="UP000092461">
    <property type="component" value="Unassembled WGS sequence"/>
</dbReference>
<dbReference type="EnsemblMetazoa" id="LLOJ006342-RA">
    <property type="protein sequence ID" value="LLOJ006342-PA"/>
    <property type="gene ID" value="LLOJ006342"/>
</dbReference>
<dbReference type="Gene3D" id="3.30.230.70">
    <property type="entry name" value="GHMP Kinase, N-terminal domain"/>
    <property type="match status" value="1"/>
</dbReference>
<dbReference type="EC" id="2.3.2.34" evidence="13"/>
<keyword evidence="5" id="KW-0963">Cytoplasm</keyword>
<dbReference type="VEuPathDB" id="VectorBase:LLONM1_002176"/>
<evidence type="ECO:0000256" key="13">
    <source>
        <dbReference type="ARBA" id="ARBA00044047"/>
    </source>
</evidence>
<dbReference type="PANTHER" id="PTHR11097">
    <property type="entry name" value="EXOSOME COMPLEX EXONUCLEASE RIBOSOMAL RNA PROCESSING PROTEIN"/>
    <property type="match status" value="1"/>
</dbReference>
<reference evidence="16" key="1">
    <citation type="submission" date="2020-05" db="UniProtKB">
        <authorList>
            <consortium name="EnsemblMetazoa"/>
        </authorList>
    </citation>
    <scope>IDENTIFICATION</scope>
    <source>
        <strain evidence="16">Jacobina</strain>
    </source>
</reference>
<evidence type="ECO:0000256" key="1">
    <source>
        <dbReference type="ARBA" id="ARBA00004496"/>
    </source>
</evidence>
<comment type="subcellular location">
    <subcellularLocation>
        <location evidence="1">Cytoplasm</location>
    </subcellularLocation>
    <subcellularLocation>
        <location evidence="2">Nucleus</location>
        <location evidence="2">Nucleolus</location>
    </subcellularLocation>
</comment>
<dbReference type="Gene3D" id="3.10.110.10">
    <property type="entry name" value="Ubiquitin Conjugating Enzyme"/>
    <property type="match status" value="1"/>
</dbReference>
<evidence type="ECO:0000256" key="3">
    <source>
        <dbReference type="ARBA" id="ARBA00005032"/>
    </source>
</evidence>
<dbReference type="GO" id="GO:0005524">
    <property type="term" value="F:ATP binding"/>
    <property type="evidence" value="ECO:0007669"/>
    <property type="project" value="UniProtKB-KW"/>
</dbReference>
<evidence type="ECO:0000313" key="17">
    <source>
        <dbReference type="Proteomes" id="UP000092461"/>
    </source>
</evidence>
<dbReference type="InterPro" id="IPR020568">
    <property type="entry name" value="Ribosomal_Su5_D2-typ_SF"/>
</dbReference>
<dbReference type="InterPro" id="IPR016135">
    <property type="entry name" value="UBQ-conjugating_enzyme/RWD"/>
</dbReference>
<dbReference type="GO" id="GO:0034476">
    <property type="term" value="P:U5 snRNA 3'-end processing"/>
    <property type="evidence" value="ECO:0007669"/>
    <property type="project" value="TreeGrafter"/>
</dbReference>
<dbReference type="VEuPathDB" id="VectorBase:LLONM1_011488"/>
<dbReference type="SMART" id="SM00212">
    <property type="entry name" value="UBCc"/>
    <property type="match status" value="1"/>
</dbReference>
<dbReference type="Pfam" id="PF00179">
    <property type="entry name" value="UQ_con"/>
    <property type="match status" value="1"/>
</dbReference>
<feature type="chain" id="PRO_5008405962" description="E2 NEDD8-conjugating enzyme" evidence="14">
    <location>
        <begin position="21"/>
        <end position="551"/>
    </location>
</feature>
<dbReference type="GO" id="GO:0016075">
    <property type="term" value="P:rRNA catabolic process"/>
    <property type="evidence" value="ECO:0007669"/>
    <property type="project" value="TreeGrafter"/>
</dbReference>
<evidence type="ECO:0000256" key="12">
    <source>
        <dbReference type="ARBA" id="ARBA00043698"/>
    </source>
</evidence>
<name>A0A1B0CNM0_LUTLO</name>
<dbReference type="InterPro" id="IPR050590">
    <property type="entry name" value="Exosome_comp_Rrp42_subfam"/>
</dbReference>
<keyword evidence="17" id="KW-1185">Reference proteome</keyword>
<dbReference type="GO" id="GO:0071038">
    <property type="term" value="P:TRAMP-dependent tRNA surveillance pathway"/>
    <property type="evidence" value="ECO:0007669"/>
    <property type="project" value="TreeGrafter"/>
</dbReference>
<dbReference type="PROSITE" id="PS50127">
    <property type="entry name" value="UBC_2"/>
    <property type="match status" value="1"/>
</dbReference>
<protein>
    <recommendedName>
        <fullName evidence="13">E2 NEDD8-conjugating enzyme</fullName>
        <ecNumber evidence="13">2.3.2.34</ecNumber>
    </recommendedName>
    <alternativeName>
        <fullName evidence="11">Ribosomal RNA-processing protein 42</fullName>
    </alternativeName>
</protein>
<dbReference type="InterPro" id="IPR027408">
    <property type="entry name" value="PNPase/RNase_PH_dom_sf"/>
</dbReference>
<dbReference type="Pfam" id="PF03725">
    <property type="entry name" value="RNase_PH_C"/>
    <property type="match status" value="1"/>
</dbReference>
<evidence type="ECO:0000313" key="16">
    <source>
        <dbReference type="EnsemblMetazoa" id="LLOJ006342-PA"/>
    </source>
</evidence>
<evidence type="ECO:0000259" key="15">
    <source>
        <dbReference type="PROSITE" id="PS50127"/>
    </source>
</evidence>
<dbReference type="InterPro" id="IPR015847">
    <property type="entry name" value="ExoRNase_PH_dom2"/>
</dbReference>